<name>A0ACD0WNV5_CLALS</name>
<gene>
    <name evidence="1" type="ORF">EJF14_50023</name>
</gene>
<organism evidence="1 2">
    <name type="scientific">Clavispora lusitaniae</name>
    <name type="common">Candida lusitaniae</name>
    <dbReference type="NCBI Taxonomy" id="36911"/>
    <lineage>
        <taxon>Eukaryota</taxon>
        <taxon>Fungi</taxon>
        <taxon>Dikarya</taxon>
        <taxon>Ascomycota</taxon>
        <taxon>Saccharomycotina</taxon>
        <taxon>Pichiomycetes</taxon>
        <taxon>Metschnikowiaceae</taxon>
        <taxon>Clavispora</taxon>
    </lineage>
</organism>
<proteinExistence type="predicted"/>
<sequence length="274" mass="30795">MLKFTKPLQEFLASKADFRILYSTSPSSPLASADTSRIVILDSSFNPPHLAHSTLAKDALEFEYNGTTTPKSKSSLLLLLSVKNADKITIQPAPLDYRLEMMYLMAQYLESSLDIHVSIGITNHARFVDKSVAIINYLKSYLAEDYGSIKLTFAVGFDTLERILDPKYYLPDKLSDSLKEFMRTTDLFCLTRSENVETYNMQLDYLQRLRHGKIPQIPEALARNVHVQSVSDSRDNIGAISSTSVRNAFASGESANVPVIPEIKAFIEKHSLYK</sequence>
<protein>
    <submittedName>
        <fullName evidence="1">Nicotinamide mononucleotide adenylyltransferase</fullName>
    </submittedName>
</protein>
<accession>A0ACD0WNV5</accession>
<keyword evidence="1" id="KW-0808">Transferase</keyword>
<keyword evidence="1" id="KW-0548">Nucleotidyltransferase</keyword>
<evidence type="ECO:0000313" key="2">
    <source>
        <dbReference type="Proteomes" id="UP000326582"/>
    </source>
</evidence>
<evidence type="ECO:0000313" key="1">
    <source>
        <dbReference type="EMBL" id="QFZ28808.1"/>
    </source>
</evidence>
<dbReference type="EMBL" id="CP038488">
    <property type="protein sequence ID" value="QFZ28808.1"/>
    <property type="molecule type" value="Genomic_DNA"/>
</dbReference>
<keyword evidence="2" id="KW-1185">Reference proteome</keyword>
<dbReference type="Proteomes" id="UP000326582">
    <property type="component" value="Chromosome 5"/>
</dbReference>
<reference evidence="2" key="1">
    <citation type="journal article" date="2019" name="MBio">
        <title>Comparative genomics for the elucidation of multidrug resistance (MDR) in Candida lusitaniae.</title>
        <authorList>
            <person name="Kannan A."/>
            <person name="Asner S.A."/>
            <person name="Trachsel E."/>
            <person name="Kelly S."/>
            <person name="Parker J."/>
            <person name="Sanglard D."/>
        </authorList>
    </citation>
    <scope>NUCLEOTIDE SEQUENCE [LARGE SCALE GENOMIC DNA]</scope>
    <source>
        <strain evidence="2">P1</strain>
    </source>
</reference>